<dbReference type="Gene3D" id="3.40.50.620">
    <property type="entry name" value="HUPs"/>
    <property type="match status" value="2"/>
</dbReference>
<dbReference type="CDD" id="cd00293">
    <property type="entry name" value="USP-like"/>
    <property type="match status" value="1"/>
</dbReference>
<dbReference type="Pfam" id="PF00582">
    <property type="entry name" value="Usp"/>
    <property type="match status" value="2"/>
</dbReference>
<dbReference type="Proteomes" id="UP000319852">
    <property type="component" value="Chromosome"/>
</dbReference>
<accession>A0A517MZB5</accession>
<dbReference type="CDD" id="cd23659">
    <property type="entry name" value="USP_At3g01520-like"/>
    <property type="match status" value="1"/>
</dbReference>
<sequence>MKALCAIDGSAGSDAAVQMLGRLLSEDDLVIFYYSPPELTVHGQSVPDLKLVEQARASLAEKVFEHARELLPQQLSEHSIAITGLQKPRLGIIAAAKEHRPDLIAVGARGTNRLGLPRIGSVSRAVVHSTEVPVLIARPSPHDQSAPLRVLLCYDRIDENRDADALLGRLSFPSNTEGRILHVVESPFVDGIPSWIEEEARAAKHDPIAKAYIEEQDEKFEELRQQLTDHCRELPSAFLTSQPAVLGGRAGAKIVKYAESEEMNLVVIGAHHTGAVMRVLIGSTSEHVLSHANCSVLIVPHHDVP</sequence>
<dbReference type="RefSeq" id="WP_145061599.1">
    <property type="nucleotide sequence ID" value="NZ_CP036263.1"/>
</dbReference>
<feature type="domain" description="UspA" evidence="2">
    <location>
        <begin position="150"/>
        <end position="300"/>
    </location>
</feature>
<dbReference type="SUPFAM" id="SSF52402">
    <property type="entry name" value="Adenine nucleotide alpha hydrolases-like"/>
    <property type="match status" value="2"/>
</dbReference>
<reference evidence="3 4" key="1">
    <citation type="submission" date="2019-02" db="EMBL/GenBank/DDBJ databases">
        <title>Deep-cultivation of Planctomycetes and their phenomic and genomic characterization uncovers novel biology.</title>
        <authorList>
            <person name="Wiegand S."/>
            <person name="Jogler M."/>
            <person name="Boedeker C."/>
            <person name="Pinto D."/>
            <person name="Vollmers J."/>
            <person name="Rivas-Marin E."/>
            <person name="Kohn T."/>
            <person name="Peeters S.H."/>
            <person name="Heuer A."/>
            <person name="Rast P."/>
            <person name="Oberbeckmann S."/>
            <person name="Bunk B."/>
            <person name="Jeske O."/>
            <person name="Meyerdierks A."/>
            <person name="Storesund J.E."/>
            <person name="Kallscheuer N."/>
            <person name="Luecker S."/>
            <person name="Lage O.M."/>
            <person name="Pohl T."/>
            <person name="Merkel B.J."/>
            <person name="Hornburger P."/>
            <person name="Mueller R.-W."/>
            <person name="Bruemmer F."/>
            <person name="Labrenz M."/>
            <person name="Spormann A.M."/>
            <person name="Op den Camp H."/>
            <person name="Overmann J."/>
            <person name="Amann R."/>
            <person name="Jetten M.S.M."/>
            <person name="Mascher T."/>
            <person name="Medema M.H."/>
            <person name="Devos D.P."/>
            <person name="Kaster A.-K."/>
            <person name="Ovreas L."/>
            <person name="Rohde M."/>
            <person name="Galperin M.Y."/>
            <person name="Jogler C."/>
        </authorList>
    </citation>
    <scope>NUCLEOTIDE SEQUENCE [LARGE SCALE GENOMIC DNA]</scope>
    <source>
        <strain evidence="3 4">HG15A2</strain>
    </source>
</reference>
<dbReference type="InterPro" id="IPR006015">
    <property type="entry name" value="Universal_stress_UspA"/>
</dbReference>
<evidence type="ECO:0000256" key="1">
    <source>
        <dbReference type="ARBA" id="ARBA00008791"/>
    </source>
</evidence>
<dbReference type="PANTHER" id="PTHR31964:SF113">
    <property type="entry name" value="USPA DOMAIN-CONTAINING PROTEIN"/>
    <property type="match status" value="1"/>
</dbReference>
<feature type="domain" description="UspA" evidence="2">
    <location>
        <begin position="2"/>
        <end position="138"/>
    </location>
</feature>
<name>A0A517MZB5_9BACT</name>
<protein>
    <submittedName>
        <fullName evidence="3">Universal stress protein</fullName>
    </submittedName>
</protein>
<organism evidence="3 4">
    <name type="scientific">Adhaeretor mobilis</name>
    <dbReference type="NCBI Taxonomy" id="1930276"/>
    <lineage>
        <taxon>Bacteria</taxon>
        <taxon>Pseudomonadati</taxon>
        <taxon>Planctomycetota</taxon>
        <taxon>Planctomycetia</taxon>
        <taxon>Pirellulales</taxon>
        <taxon>Lacipirellulaceae</taxon>
        <taxon>Adhaeretor</taxon>
    </lineage>
</organism>
<evidence type="ECO:0000259" key="2">
    <source>
        <dbReference type="Pfam" id="PF00582"/>
    </source>
</evidence>
<dbReference type="KEGG" id="amob:HG15A2_35670"/>
<dbReference type="InterPro" id="IPR014729">
    <property type="entry name" value="Rossmann-like_a/b/a_fold"/>
</dbReference>
<proteinExistence type="inferred from homology"/>
<evidence type="ECO:0000313" key="4">
    <source>
        <dbReference type="Proteomes" id="UP000319852"/>
    </source>
</evidence>
<dbReference type="OrthoDB" id="6368426at2"/>
<dbReference type="EMBL" id="CP036263">
    <property type="protein sequence ID" value="QDT00231.1"/>
    <property type="molecule type" value="Genomic_DNA"/>
</dbReference>
<evidence type="ECO:0000313" key="3">
    <source>
        <dbReference type="EMBL" id="QDT00231.1"/>
    </source>
</evidence>
<keyword evidence="4" id="KW-1185">Reference proteome</keyword>
<dbReference type="PANTHER" id="PTHR31964">
    <property type="entry name" value="ADENINE NUCLEOTIDE ALPHA HYDROLASES-LIKE SUPERFAMILY PROTEIN"/>
    <property type="match status" value="1"/>
</dbReference>
<gene>
    <name evidence="3" type="ORF">HG15A2_35670</name>
</gene>
<dbReference type="AlphaFoldDB" id="A0A517MZB5"/>
<dbReference type="InterPro" id="IPR006016">
    <property type="entry name" value="UspA"/>
</dbReference>
<dbReference type="PRINTS" id="PR01438">
    <property type="entry name" value="UNVRSLSTRESS"/>
</dbReference>
<comment type="similarity">
    <text evidence="1">Belongs to the universal stress protein A family.</text>
</comment>